<name>A0A371D894_9APHY</name>
<dbReference type="CDD" id="cd07035">
    <property type="entry name" value="TPP_PYR_POX_like"/>
    <property type="match status" value="1"/>
</dbReference>
<evidence type="ECO:0000259" key="8">
    <source>
        <dbReference type="Pfam" id="PF02776"/>
    </source>
</evidence>
<evidence type="ECO:0000313" key="9">
    <source>
        <dbReference type="EMBL" id="RDX48763.1"/>
    </source>
</evidence>
<accession>A0A371D894</accession>
<dbReference type="Pfam" id="PF02776">
    <property type="entry name" value="TPP_enzyme_N"/>
    <property type="match status" value="1"/>
</dbReference>
<sequence length="597" mass="64063">MYTTASLIFKTLADAGITHAFVNWGNDHPAFLEELERERVESGKTAVEIVTCPHEMVALSAAQGYAQVTGKPAAVIVHVDVGTQGLAGAVHNVDRGHTPVLIYAGAAPQAADKRIKGAKNEWPMWLQDVPDQPAIVRQYMRYTAQIQSGRNAGRMVMRALQIATSEPKGPVYLWARRETSEEEIDPSIAKETLSIEKWPAVDGSALSAPALKQIVDALLEAQFPLIITAHSGRNPKTVPLLAELSSLLAIGVYTSCPSAVCIPWTHPHYIGTSYGGKNELLDHADLLILLDVDIPWVDTKGNKPRDDAQVFVIDSDPLKTTFGWSHVDADLLCKADAEVALSQLIAAVEGPELKTRAASKLSAREARLQQIRSDWVASQESAEQVKSLAADGTTPTVPFLLASLRNIVAAQTPSQGENVLWVNEAISNYPLTWAYLRPEVPGSVLQSGGSSLGYCLGASVGAYLGGIVSDKKYDLIAAIVGDGTFLFGIPASAYWLARRNNTPFLTVVLNNGGWASPRYSMLGVYPDGLGSTASGEQLSVGFGPEAPDYSQVAVAAGGAWGKRVEKVEDLHAVLQEAVRVVLEEKRCAVVDCIIESI</sequence>
<dbReference type="Pfam" id="PF02775">
    <property type="entry name" value="TPP_enzyme_C"/>
    <property type="match status" value="1"/>
</dbReference>
<dbReference type="EMBL" id="KZ857409">
    <property type="protein sequence ID" value="RDX48763.1"/>
    <property type="molecule type" value="Genomic_DNA"/>
</dbReference>
<feature type="domain" description="Thiamine pyrophosphate enzyme central" evidence="6">
    <location>
        <begin position="211"/>
        <end position="343"/>
    </location>
</feature>
<comment type="subcellular location">
    <subcellularLocation>
        <location evidence="1">Mitochondrion</location>
    </subcellularLocation>
</comment>
<keyword evidence="10" id="KW-1185">Reference proteome</keyword>
<dbReference type="PANTHER" id="PTHR18968:SF164">
    <property type="entry name" value="PYRUVATE DECARBOXYLASE"/>
    <property type="match status" value="1"/>
</dbReference>
<reference evidence="9 10" key="1">
    <citation type="journal article" date="2018" name="Biotechnol. Biofuels">
        <title>Integrative visual omics of the white-rot fungus Polyporus brumalis exposes the biotechnological potential of its oxidative enzymes for delignifying raw plant biomass.</title>
        <authorList>
            <person name="Miyauchi S."/>
            <person name="Rancon A."/>
            <person name="Drula E."/>
            <person name="Hage H."/>
            <person name="Chaduli D."/>
            <person name="Favel A."/>
            <person name="Grisel S."/>
            <person name="Henrissat B."/>
            <person name="Herpoel-Gimbert I."/>
            <person name="Ruiz-Duenas F.J."/>
            <person name="Chevret D."/>
            <person name="Hainaut M."/>
            <person name="Lin J."/>
            <person name="Wang M."/>
            <person name="Pangilinan J."/>
            <person name="Lipzen A."/>
            <person name="Lesage-Meessen L."/>
            <person name="Navarro D."/>
            <person name="Riley R."/>
            <person name="Grigoriev I.V."/>
            <person name="Zhou S."/>
            <person name="Raouche S."/>
            <person name="Rosso M.N."/>
        </authorList>
    </citation>
    <scope>NUCLEOTIDE SEQUENCE [LARGE SCALE GENOMIC DNA]</scope>
    <source>
        <strain evidence="9 10">BRFM 1820</strain>
    </source>
</reference>
<keyword evidence="3 5" id="KW-0786">Thiamine pyrophosphate</keyword>
<dbReference type="STRING" id="139420.A0A371D894"/>
<dbReference type="AlphaFoldDB" id="A0A371D894"/>
<dbReference type="GO" id="GO:0050660">
    <property type="term" value="F:flavin adenine dinucleotide binding"/>
    <property type="evidence" value="ECO:0007669"/>
    <property type="project" value="TreeGrafter"/>
</dbReference>
<dbReference type="NCBIfam" id="NF006203">
    <property type="entry name" value="PRK08327.1"/>
    <property type="match status" value="1"/>
</dbReference>
<dbReference type="GO" id="GO:0000287">
    <property type="term" value="F:magnesium ion binding"/>
    <property type="evidence" value="ECO:0007669"/>
    <property type="project" value="InterPro"/>
</dbReference>
<feature type="domain" description="Thiamine pyrophosphate enzyme N-terminal TPP-binding" evidence="8">
    <location>
        <begin position="3"/>
        <end position="113"/>
    </location>
</feature>
<evidence type="ECO:0000256" key="4">
    <source>
        <dbReference type="ARBA" id="ARBA00023128"/>
    </source>
</evidence>
<dbReference type="InterPro" id="IPR012000">
    <property type="entry name" value="Thiamin_PyroP_enz_cen_dom"/>
</dbReference>
<dbReference type="Gene3D" id="3.40.50.1220">
    <property type="entry name" value="TPP-binding domain"/>
    <property type="match status" value="1"/>
</dbReference>
<dbReference type="PANTHER" id="PTHR18968">
    <property type="entry name" value="THIAMINE PYROPHOSPHATE ENZYMES"/>
    <property type="match status" value="1"/>
</dbReference>
<organism evidence="9 10">
    <name type="scientific">Lentinus brumalis</name>
    <dbReference type="NCBI Taxonomy" id="2498619"/>
    <lineage>
        <taxon>Eukaryota</taxon>
        <taxon>Fungi</taxon>
        <taxon>Dikarya</taxon>
        <taxon>Basidiomycota</taxon>
        <taxon>Agaricomycotina</taxon>
        <taxon>Agaricomycetes</taxon>
        <taxon>Polyporales</taxon>
        <taxon>Polyporaceae</taxon>
        <taxon>Lentinus</taxon>
    </lineage>
</organism>
<evidence type="ECO:0000256" key="3">
    <source>
        <dbReference type="ARBA" id="ARBA00023052"/>
    </source>
</evidence>
<dbReference type="InterPro" id="IPR029035">
    <property type="entry name" value="DHS-like_NAD/FAD-binding_dom"/>
</dbReference>
<dbReference type="InterPro" id="IPR011766">
    <property type="entry name" value="TPP_enzyme_TPP-bd"/>
</dbReference>
<proteinExistence type="inferred from homology"/>
<dbReference type="GO" id="GO:0005948">
    <property type="term" value="C:acetolactate synthase complex"/>
    <property type="evidence" value="ECO:0007669"/>
    <property type="project" value="TreeGrafter"/>
</dbReference>
<keyword evidence="4" id="KW-0496">Mitochondrion</keyword>
<evidence type="ECO:0000313" key="10">
    <source>
        <dbReference type="Proteomes" id="UP000256964"/>
    </source>
</evidence>
<evidence type="ECO:0000259" key="7">
    <source>
        <dbReference type="Pfam" id="PF02775"/>
    </source>
</evidence>
<feature type="domain" description="Thiamine pyrophosphate enzyme TPP-binding" evidence="7">
    <location>
        <begin position="432"/>
        <end position="592"/>
    </location>
</feature>
<dbReference type="InterPro" id="IPR045229">
    <property type="entry name" value="TPP_enz"/>
</dbReference>
<dbReference type="Pfam" id="PF00205">
    <property type="entry name" value="TPP_enzyme_M"/>
    <property type="match status" value="1"/>
</dbReference>
<dbReference type="Gene3D" id="3.40.50.970">
    <property type="match status" value="2"/>
</dbReference>
<protein>
    <submittedName>
        <fullName evidence="9">Thiamine diphosphate-binding protein</fullName>
    </submittedName>
</protein>
<dbReference type="SUPFAM" id="SSF52518">
    <property type="entry name" value="Thiamin diphosphate-binding fold (THDP-binding)"/>
    <property type="match status" value="2"/>
</dbReference>
<dbReference type="InterPro" id="IPR012001">
    <property type="entry name" value="Thiamin_PyroP_enz_TPP-bd_dom"/>
</dbReference>
<dbReference type="GO" id="GO:0003984">
    <property type="term" value="F:acetolactate synthase activity"/>
    <property type="evidence" value="ECO:0007669"/>
    <property type="project" value="TreeGrafter"/>
</dbReference>
<evidence type="ECO:0000256" key="1">
    <source>
        <dbReference type="ARBA" id="ARBA00004173"/>
    </source>
</evidence>
<dbReference type="GO" id="GO:0005739">
    <property type="term" value="C:mitochondrion"/>
    <property type="evidence" value="ECO:0007669"/>
    <property type="project" value="UniProtKB-SubCell"/>
</dbReference>
<dbReference type="InterPro" id="IPR029061">
    <property type="entry name" value="THDP-binding"/>
</dbReference>
<evidence type="ECO:0000256" key="5">
    <source>
        <dbReference type="RuleBase" id="RU362132"/>
    </source>
</evidence>
<dbReference type="SUPFAM" id="SSF52467">
    <property type="entry name" value="DHS-like NAD/FAD-binding domain"/>
    <property type="match status" value="1"/>
</dbReference>
<comment type="similarity">
    <text evidence="2 5">Belongs to the TPP enzyme family.</text>
</comment>
<evidence type="ECO:0000256" key="2">
    <source>
        <dbReference type="ARBA" id="ARBA00007812"/>
    </source>
</evidence>
<evidence type="ECO:0000259" key="6">
    <source>
        <dbReference type="Pfam" id="PF00205"/>
    </source>
</evidence>
<dbReference type="GO" id="GO:0030976">
    <property type="term" value="F:thiamine pyrophosphate binding"/>
    <property type="evidence" value="ECO:0007669"/>
    <property type="project" value="InterPro"/>
</dbReference>
<dbReference type="Proteomes" id="UP000256964">
    <property type="component" value="Unassembled WGS sequence"/>
</dbReference>
<gene>
    <name evidence="9" type="ORF">OH76DRAFT_1404310</name>
</gene>
<dbReference type="GO" id="GO:0009097">
    <property type="term" value="P:isoleucine biosynthetic process"/>
    <property type="evidence" value="ECO:0007669"/>
    <property type="project" value="TreeGrafter"/>
</dbReference>
<dbReference type="CDD" id="cd02002">
    <property type="entry name" value="TPP_BFDC"/>
    <property type="match status" value="1"/>
</dbReference>
<dbReference type="GO" id="GO:0009099">
    <property type="term" value="P:L-valine biosynthetic process"/>
    <property type="evidence" value="ECO:0007669"/>
    <property type="project" value="TreeGrafter"/>
</dbReference>
<dbReference type="OrthoDB" id="2867507at2759"/>